<accession>A0ABW5LZP6</accession>
<evidence type="ECO:0000313" key="2">
    <source>
        <dbReference type="Proteomes" id="UP001597469"/>
    </source>
</evidence>
<dbReference type="Proteomes" id="UP001597469">
    <property type="component" value="Unassembled WGS sequence"/>
</dbReference>
<keyword evidence="2" id="KW-1185">Reference proteome</keyword>
<reference evidence="2" key="1">
    <citation type="journal article" date="2019" name="Int. J. Syst. Evol. Microbiol.">
        <title>The Global Catalogue of Microorganisms (GCM) 10K type strain sequencing project: providing services to taxonomists for standard genome sequencing and annotation.</title>
        <authorList>
            <consortium name="The Broad Institute Genomics Platform"/>
            <consortium name="The Broad Institute Genome Sequencing Center for Infectious Disease"/>
            <person name="Wu L."/>
            <person name="Ma J."/>
        </authorList>
    </citation>
    <scope>NUCLEOTIDE SEQUENCE [LARGE SCALE GENOMIC DNA]</scope>
    <source>
        <strain evidence="2">KCTC 42805</strain>
    </source>
</reference>
<comment type="caution">
    <text evidence="1">The sequence shown here is derived from an EMBL/GenBank/DDBJ whole genome shotgun (WGS) entry which is preliminary data.</text>
</comment>
<evidence type="ECO:0008006" key="3">
    <source>
        <dbReference type="Google" id="ProtNLM"/>
    </source>
</evidence>
<organism evidence="1 2">
    <name type="scientific">Spirosoma soli</name>
    <dbReference type="NCBI Taxonomy" id="1770529"/>
    <lineage>
        <taxon>Bacteria</taxon>
        <taxon>Pseudomonadati</taxon>
        <taxon>Bacteroidota</taxon>
        <taxon>Cytophagia</taxon>
        <taxon>Cytophagales</taxon>
        <taxon>Cytophagaceae</taxon>
        <taxon>Spirosoma</taxon>
    </lineage>
</organism>
<dbReference type="EMBL" id="JBHULN010000003">
    <property type="protein sequence ID" value="MFD2570258.1"/>
    <property type="molecule type" value="Genomic_DNA"/>
</dbReference>
<name>A0ABW5LZP6_9BACT</name>
<dbReference type="RefSeq" id="WP_381520724.1">
    <property type="nucleotide sequence ID" value="NZ_JBHULN010000003.1"/>
</dbReference>
<sequence>MKALLFAPLWLLISLNDGFWQPRSDQARVIIYRQREFGGNAYAIKINDREKTQLPTNRYIQVDVLPGRVKLESVKDYFSDNQILWLIAQPGQTYYVKAVEEIDFLSRTLLLAPINEEQAQRELRKVKRIESPLSN</sequence>
<evidence type="ECO:0000313" key="1">
    <source>
        <dbReference type="EMBL" id="MFD2570258.1"/>
    </source>
</evidence>
<gene>
    <name evidence="1" type="ORF">ACFSUS_06400</name>
</gene>
<proteinExistence type="predicted"/>
<protein>
    <recommendedName>
        <fullName evidence="3">DUF2846 domain-containing protein</fullName>
    </recommendedName>
</protein>